<proteinExistence type="predicted"/>
<dbReference type="Proteomes" id="UP000594014">
    <property type="component" value="Chromosome"/>
</dbReference>
<evidence type="ECO:0000313" key="2">
    <source>
        <dbReference type="Proteomes" id="UP000594014"/>
    </source>
</evidence>
<protein>
    <submittedName>
        <fullName evidence="1">MBL fold metallo-hydrolase</fullName>
    </submittedName>
</protein>
<keyword evidence="2" id="KW-1185">Reference proteome</keyword>
<evidence type="ECO:0000313" key="1">
    <source>
        <dbReference type="EMBL" id="QOX62378.1"/>
    </source>
</evidence>
<organism evidence="1 2">
    <name type="scientific">Anoxybacterium hadale</name>
    <dbReference type="NCBI Taxonomy" id="3408580"/>
    <lineage>
        <taxon>Bacteria</taxon>
        <taxon>Bacillati</taxon>
        <taxon>Bacillota</taxon>
        <taxon>Clostridia</taxon>
        <taxon>Peptostreptococcales</taxon>
        <taxon>Anaerovoracaceae</taxon>
        <taxon>Anoxybacterium</taxon>
    </lineage>
</organism>
<dbReference type="EMBL" id="CP042469">
    <property type="protein sequence ID" value="QOX62378.1"/>
    <property type="molecule type" value="Genomic_DNA"/>
</dbReference>
<name>A0ACD1A7G0_9FIRM</name>
<reference evidence="1" key="1">
    <citation type="submission" date="2019-08" db="EMBL/GenBank/DDBJ databases">
        <title>Genome sequence of Clostridiales bacterium MT110.</title>
        <authorList>
            <person name="Cao J."/>
        </authorList>
    </citation>
    <scope>NUCLEOTIDE SEQUENCE</scope>
    <source>
        <strain evidence="1">MT110</strain>
    </source>
</reference>
<accession>A0ACD1A7G0</accession>
<sequence length="363" mass="41102">MMNYEIDFIGVNEESSKDAAATCLRFYSQELGRYVIIVYDGGFAVHGKAMVKLIKKYYTDEKFPYIDIVICSHSDDDHASGLSEIFDACFVGHLIVNRPWLYASELYKKIKDKRKTIDSLERELKETYSAIAELETKALEQDTKIHEGFQGKVLSYVPLWILSPTREFFIQQVIESSKTPLQEDASISFFKKAFETIRDTIKDYWNKDAIREGESTTPENETSIVIYGDMAEEGSFLLTGDAGVQALTEAADYADFMGISLSSVKFYQIPHHGGRHNVSPSVLNRIVGSIQPSGTTPNKSAFVSVAKNSDHPKKMVVNAYIRRGVKVFEARTSSKWHHRGTPERDAYNTATPLEFSEYVESWD</sequence>
<gene>
    <name evidence="1" type="ORF">FRZ06_02890</name>
</gene>